<dbReference type="PANTHER" id="PTHR43602:SF1">
    <property type="entry name" value="ENOYL-COA HYDRATASE DOMAIN-CONTAINING PROTEIN 3, MITOCHONDRIAL"/>
    <property type="match status" value="1"/>
</dbReference>
<evidence type="ECO:0000256" key="6">
    <source>
        <dbReference type="ARBA" id="ARBA00040545"/>
    </source>
</evidence>
<keyword evidence="3" id="KW-0809">Transit peptide</keyword>
<dbReference type="InterPro" id="IPR029045">
    <property type="entry name" value="ClpP/crotonase-like_dom_sf"/>
</dbReference>
<dbReference type="Gene3D" id="3.90.226.10">
    <property type="entry name" value="2-enoyl-CoA Hydratase, Chain A, domain 1"/>
    <property type="match status" value="1"/>
</dbReference>
<dbReference type="InterPro" id="IPR014748">
    <property type="entry name" value="Enoyl-CoA_hydra_C"/>
</dbReference>
<dbReference type="AlphaFoldDB" id="A0A437Q9C8"/>
<keyword evidence="2" id="KW-0276">Fatty acid metabolism</keyword>
<sequence length="258" mass="27820">MSQLIEESIVDGVAHVTLCRPDAYNSLSMELMTALTEALVNYDSDESVRVVVIAGAGKGFCAGHDLKQMIAADSTEFNETTFKQCSTLMQTIVNLSVPVIAQVHGVATAAGCQLVASCDLAFAAQSARFGTPGVNIGLFCSTPMVALTRAVQPKHAMELLLTGQLIGAERAVEMGLINQHVEDETLNSHVASVAQLIASKSRKTLTIGKQAFNQQRNLTLESAYEHCSQVMVDNMQTDDAQEGIAAFIEKRHPKWRHS</sequence>
<proteinExistence type="inferred from homology"/>
<comment type="similarity">
    <text evidence="1">Belongs to the enoyl-CoA hydratase/isomerase family.</text>
</comment>
<dbReference type="Proteomes" id="UP000282818">
    <property type="component" value="Unassembled WGS sequence"/>
</dbReference>
<keyword evidence="7" id="KW-0456">Lyase</keyword>
<comment type="caution">
    <text evidence="7">The sequence shown here is derived from an EMBL/GenBank/DDBJ whole genome shotgun (WGS) entry which is preliminary data.</text>
</comment>
<gene>
    <name evidence="7" type="ORF">EOE65_09310</name>
</gene>
<dbReference type="GO" id="GO:0016836">
    <property type="term" value="F:hydro-lyase activity"/>
    <property type="evidence" value="ECO:0007669"/>
    <property type="project" value="TreeGrafter"/>
</dbReference>
<organism evidence="7 8">
    <name type="scientific">Neptunomonas marina</name>
    <dbReference type="NCBI Taxonomy" id="1815562"/>
    <lineage>
        <taxon>Bacteria</taxon>
        <taxon>Pseudomonadati</taxon>
        <taxon>Pseudomonadota</taxon>
        <taxon>Gammaproteobacteria</taxon>
        <taxon>Oceanospirillales</taxon>
        <taxon>Oceanospirillaceae</taxon>
        <taxon>Neptunomonas</taxon>
    </lineage>
</organism>
<evidence type="ECO:0000256" key="4">
    <source>
        <dbReference type="ARBA" id="ARBA00023098"/>
    </source>
</evidence>
<dbReference type="Pfam" id="PF00378">
    <property type="entry name" value="ECH_1"/>
    <property type="match status" value="1"/>
</dbReference>
<dbReference type="EMBL" id="SACQ01000003">
    <property type="protein sequence ID" value="RVU31181.1"/>
    <property type="molecule type" value="Genomic_DNA"/>
</dbReference>
<evidence type="ECO:0000256" key="5">
    <source>
        <dbReference type="ARBA" id="ARBA00037410"/>
    </source>
</evidence>
<protein>
    <recommendedName>
        <fullName evidence="6">Enoyl-CoA hydratase domain-containing protein 3, mitochondrial</fullName>
    </recommendedName>
</protein>
<dbReference type="InterPro" id="IPR001753">
    <property type="entry name" value="Enoyl-CoA_hydra/iso"/>
</dbReference>
<dbReference type="CDD" id="cd06558">
    <property type="entry name" value="crotonase-like"/>
    <property type="match status" value="1"/>
</dbReference>
<evidence type="ECO:0000313" key="8">
    <source>
        <dbReference type="Proteomes" id="UP000282818"/>
    </source>
</evidence>
<dbReference type="Gene3D" id="1.10.12.10">
    <property type="entry name" value="Lyase 2-enoyl-coa Hydratase, Chain A, domain 2"/>
    <property type="match status" value="1"/>
</dbReference>
<dbReference type="SUPFAM" id="SSF52096">
    <property type="entry name" value="ClpP/crotonase"/>
    <property type="match status" value="1"/>
</dbReference>
<dbReference type="RefSeq" id="WP_127694026.1">
    <property type="nucleotide sequence ID" value="NZ_SACQ01000003.1"/>
</dbReference>
<evidence type="ECO:0000256" key="1">
    <source>
        <dbReference type="ARBA" id="ARBA00005254"/>
    </source>
</evidence>
<dbReference type="InterPro" id="IPR052377">
    <property type="entry name" value="Mitochondrial_ECH-domain"/>
</dbReference>
<keyword evidence="4" id="KW-0443">Lipid metabolism</keyword>
<dbReference type="GO" id="GO:0006631">
    <property type="term" value="P:fatty acid metabolic process"/>
    <property type="evidence" value="ECO:0007669"/>
    <property type="project" value="UniProtKB-KW"/>
</dbReference>
<dbReference type="PANTHER" id="PTHR43602">
    <property type="match status" value="1"/>
</dbReference>
<evidence type="ECO:0000256" key="2">
    <source>
        <dbReference type="ARBA" id="ARBA00022832"/>
    </source>
</evidence>
<accession>A0A437Q9C8</accession>
<evidence type="ECO:0000313" key="7">
    <source>
        <dbReference type="EMBL" id="RVU31181.1"/>
    </source>
</evidence>
<evidence type="ECO:0000256" key="3">
    <source>
        <dbReference type="ARBA" id="ARBA00022946"/>
    </source>
</evidence>
<keyword evidence="8" id="KW-1185">Reference proteome</keyword>
<comment type="function">
    <text evidence="5">May play a role in fatty acid biosynthesis and insulin sensitivity.</text>
</comment>
<reference evidence="7 8" key="1">
    <citation type="submission" date="2019-01" db="EMBL/GenBank/DDBJ databases">
        <authorList>
            <person name="Chen W.-M."/>
        </authorList>
    </citation>
    <scope>NUCLEOTIDE SEQUENCE [LARGE SCALE GENOMIC DNA]</scope>
    <source>
        <strain evidence="7 8">HPM-16</strain>
    </source>
</reference>
<name>A0A437Q9C8_9GAMM</name>
<dbReference type="NCBIfam" id="NF006008">
    <property type="entry name" value="PRK08139.1"/>
    <property type="match status" value="1"/>
</dbReference>